<evidence type="ECO:0000313" key="3">
    <source>
        <dbReference type="Proteomes" id="UP000030111"/>
    </source>
</evidence>
<dbReference type="AlphaFoldDB" id="A0A0A2MNT8"/>
<keyword evidence="1" id="KW-0732">Signal</keyword>
<dbReference type="EMBL" id="JRLY01000002">
    <property type="protein sequence ID" value="KGO94347.1"/>
    <property type="molecule type" value="Genomic_DNA"/>
</dbReference>
<keyword evidence="3" id="KW-1185">Reference proteome</keyword>
<evidence type="ECO:0000256" key="1">
    <source>
        <dbReference type="SAM" id="SignalP"/>
    </source>
</evidence>
<reference evidence="2 3" key="1">
    <citation type="submission" date="2013-09" db="EMBL/GenBank/DDBJ databases">
        <authorList>
            <person name="Zeng Z."/>
            <person name="Chen C."/>
        </authorList>
    </citation>
    <scope>NUCLEOTIDE SEQUENCE [LARGE SCALE GENOMIC DNA]</scope>
    <source>
        <strain evidence="2 3">WB 4.1-42</strain>
    </source>
</reference>
<protein>
    <recommendedName>
        <fullName evidence="4">Lipoprotein</fullName>
    </recommendedName>
</protein>
<comment type="caution">
    <text evidence="2">The sequence shown here is derived from an EMBL/GenBank/DDBJ whole genome shotgun (WGS) entry which is preliminary data.</text>
</comment>
<feature type="signal peptide" evidence="1">
    <location>
        <begin position="1"/>
        <end position="19"/>
    </location>
</feature>
<dbReference type="Proteomes" id="UP000030111">
    <property type="component" value="Unassembled WGS sequence"/>
</dbReference>
<dbReference type="RefSeq" id="WP_026990371.1">
    <property type="nucleotide sequence ID" value="NZ_AUGP01000017.1"/>
</dbReference>
<gene>
    <name evidence="2" type="ORF">Q766_05355</name>
</gene>
<evidence type="ECO:0008006" key="4">
    <source>
        <dbReference type="Google" id="ProtNLM"/>
    </source>
</evidence>
<dbReference type="OrthoDB" id="978531at2"/>
<dbReference type="STRING" id="1121898.GCA_000422725_01497"/>
<feature type="chain" id="PRO_5002003654" description="Lipoprotein" evidence="1">
    <location>
        <begin position="20"/>
        <end position="242"/>
    </location>
</feature>
<dbReference type="eggNOG" id="ENOG5030B5S">
    <property type="taxonomic scope" value="Bacteria"/>
</dbReference>
<accession>A0A0A2MNT8</accession>
<dbReference type="PROSITE" id="PS51257">
    <property type="entry name" value="PROKAR_LIPOPROTEIN"/>
    <property type="match status" value="1"/>
</dbReference>
<evidence type="ECO:0000313" key="2">
    <source>
        <dbReference type="EMBL" id="KGO94347.1"/>
    </source>
</evidence>
<organism evidence="2 3">
    <name type="scientific">Flavobacterium subsaxonicum WB 4.1-42 = DSM 21790</name>
    <dbReference type="NCBI Taxonomy" id="1121898"/>
    <lineage>
        <taxon>Bacteria</taxon>
        <taxon>Pseudomonadati</taxon>
        <taxon>Bacteroidota</taxon>
        <taxon>Flavobacteriia</taxon>
        <taxon>Flavobacteriales</taxon>
        <taxon>Flavobacteriaceae</taxon>
        <taxon>Flavobacterium</taxon>
    </lineage>
</organism>
<sequence length="242" mass="26599">MRSLLVPALGLLLAFFATSCNFTENITVNNDGSGTATFAMDGSQLMAFGAGQMGEAANKKVDSIITFKEIFAEKKDSIAKLPKAEQERLKALENLSVHVLVDAEEGKLNFDIINNFKKVSEVSDAMQNFGELAKSQDSKKAEALGFLNNHSTVKYSYDGKAFKKNVELLKSAAASNDSLNMYKPMMEGSTYTVKYKFPKKIKSVSNKAAIIGEDKKSVSITYSLLEYLDNPTQLALQVEFEK</sequence>
<proteinExistence type="predicted"/>
<name>A0A0A2MNT8_9FLAO</name>